<sequence>MDTVPVIFVESVCRHLLDHRSLHASRDLPSMWGEICTAITNKIHTLLVHLDGSSEKIYAAAQPMLLYDDYSYAVSLDSVDPKFITNFRIEAFDGFRSWKEITVDDLKKLVHFIRPVRNERHPLQYGSESLNTLRLDNRSRWISGQLLSMRLPVDMVDLRRVEGADLFEPAGPLYYVNYEGPAVKESTLDAFVEKFVPIDNGYFNVRLMLSEEHMKKLFEKCAVGNKTVQIWLIPEDSTKILDLTDPIDYDKYYSDREILRPWEIVRFGNKEKEKLTLQVYRSYGESIGWMWFKPSS</sequence>
<evidence type="ECO:0000313" key="1">
    <source>
        <dbReference type="Proteomes" id="UP000095287"/>
    </source>
</evidence>
<dbReference type="AlphaFoldDB" id="A0A1I7Z736"/>
<keyword evidence="1" id="KW-1185">Reference proteome</keyword>
<organism evidence="1 2">
    <name type="scientific">Steinernema glaseri</name>
    <dbReference type="NCBI Taxonomy" id="37863"/>
    <lineage>
        <taxon>Eukaryota</taxon>
        <taxon>Metazoa</taxon>
        <taxon>Ecdysozoa</taxon>
        <taxon>Nematoda</taxon>
        <taxon>Chromadorea</taxon>
        <taxon>Rhabditida</taxon>
        <taxon>Tylenchina</taxon>
        <taxon>Panagrolaimomorpha</taxon>
        <taxon>Strongyloidoidea</taxon>
        <taxon>Steinernematidae</taxon>
        <taxon>Steinernema</taxon>
    </lineage>
</organism>
<accession>A0A1I7Z736</accession>
<evidence type="ECO:0000313" key="2">
    <source>
        <dbReference type="WBParaSite" id="L893_g23522.t1"/>
    </source>
</evidence>
<dbReference type="Proteomes" id="UP000095287">
    <property type="component" value="Unplaced"/>
</dbReference>
<proteinExistence type="predicted"/>
<protein>
    <submittedName>
        <fullName evidence="2">F-box domain-containing protein</fullName>
    </submittedName>
</protein>
<name>A0A1I7Z736_9BILA</name>
<reference evidence="2" key="1">
    <citation type="submission" date="2016-11" db="UniProtKB">
        <authorList>
            <consortium name="WormBaseParasite"/>
        </authorList>
    </citation>
    <scope>IDENTIFICATION</scope>
</reference>
<dbReference type="WBParaSite" id="L893_g23522.t1">
    <property type="protein sequence ID" value="L893_g23522.t1"/>
    <property type="gene ID" value="L893_g23522"/>
</dbReference>